<organism evidence="1 2">
    <name type="scientific">Panagrolaimus sp. ES5</name>
    <dbReference type="NCBI Taxonomy" id="591445"/>
    <lineage>
        <taxon>Eukaryota</taxon>
        <taxon>Metazoa</taxon>
        <taxon>Ecdysozoa</taxon>
        <taxon>Nematoda</taxon>
        <taxon>Chromadorea</taxon>
        <taxon>Rhabditida</taxon>
        <taxon>Tylenchina</taxon>
        <taxon>Panagrolaimomorpha</taxon>
        <taxon>Panagrolaimoidea</taxon>
        <taxon>Panagrolaimidae</taxon>
        <taxon>Panagrolaimus</taxon>
    </lineage>
</organism>
<reference evidence="2" key="1">
    <citation type="submission" date="2022-11" db="UniProtKB">
        <authorList>
            <consortium name="WormBaseParasite"/>
        </authorList>
    </citation>
    <scope>IDENTIFICATION</scope>
</reference>
<evidence type="ECO:0000313" key="1">
    <source>
        <dbReference type="Proteomes" id="UP000887579"/>
    </source>
</evidence>
<protein>
    <submittedName>
        <fullName evidence="2">Uncharacterized protein</fullName>
    </submittedName>
</protein>
<proteinExistence type="predicted"/>
<evidence type="ECO:0000313" key="2">
    <source>
        <dbReference type="WBParaSite" id="ES5_v2.g9148.t1"/>
    </source>
</evidence>
<dbReference type="Proteomes" id="UP000887579">
    <property type="component" value="Unplaced"/>
</dbReference>
<sequence length="433" mass="46920">MFFMNGGGFPGMSGHGHDGPADTKLYDLLKVSPNASDDEIKKSYRKLAKELHPDKNPEAGDKFKEISAAYEILSDPRKREIYDAAGLEGLEGGGSGGMEADLFDLLGGGGGHGRGGGLFGGLFGGHGGHQARRRKGQATMQPLNVTLEDLYKGKTSKLQLTKKVICKSCNGAGGKNGASSQCNKCGGKGKVMATRMVGPGMIQQSVQACPHCHGKGTTIADKDKCNTCSGNQTVTEQKVIEVNITPGMREGQKIVFHNEGDQEPGVEAGDVVLVIQCKDHKLFERKGDDLFISKKISLAEALCGFKIVIEHLDGHKIVMQTEPGEVLEPECIRAVMGEGMPIPNQMEHGNLYCIFDIKFPSNHFLAEEKLYKQLEAALPAKPKTVPLGEEISLHEFDERRYERSSRREAYHGDDDDEEMHEGPGGPQVQCAQQ</sequence>
<dbReference type="WBParaSite" id="ES5_v2.g9148.t1">
    <property type="protein sequence ID" value="ES5_v2.g9148.t1"/>
    <property type="gene ID" value="ES5_v2.g9148"/>
</dbReference>
<accession>A0AC34GVY8</accession>
<name>A0AC34GVY8_9BILA</name>